<dbReference type="InterPro" id="IPR037682">
    <property type="entry name" value="TonB_C"/>
</dbReference>
<evidence type="ECO:0000256" key="6">
    <source>
        <dbReference type="ARBA" id="ARBA00022692"/>
    </source>
</evidence>
<dbReference type="PRINTS" id="PR01374">
    <property type="entry name" value="TONBPROTEIN"/>
</dbReference>
<comment type="similarity">
    <text evidence="2 10">Belongs to the TonB family.</text>
</comment>
<feature type="domain" description="TonB C-terminal" evidence="13">
    <location>
        <begin position="226"/>
        <end position="319"/>
    </location>
</feature>
<feature type="region of interest" description="Disordered" evidence="11">
    <location>
        <begin position="47"/>
        <end position="251"/>
    </location>
</feature>
<dbReference type="STRING" id="1522312.GCA_900177895_00851"/>
<evidence type="ECO:0000313" key="16">
    <source>
        <dbReference type="Proteomes" id="UP000215450"/>
    </source>
</evidence>
<feature type="compositionally biased region" description="Low complexity" evidence="11">
    <location>
        <begin position="54"/>
        <end position="63"/>
    </location>
</feature>
<keyword evidence="16" id="KW-1185">Reference proteome</keyword>
<accession>A0A238TEV4</accession>
<protein>
    <recommendedName>
        <fullName evidence="10">Protein TonB</fullName>
    </recommendedName>
</protein>
<keyword evidence="10" id="KW-0735">Signal-anchor</keyword>
<dbReference type="OrthoDB" id="1685233at2"/>
<feature type="compositionally biased region" description="Pro residues" evidence="11">
    <location>
        <begin position="86"/>
        <end position="95"/>
    </location>
</feature>
<dbReference type="PROSITE" id="PS52015">
    <property type="entry name" value="TONB_CTD"/>
    <property type="match status" value="1"/>
</dbReference>
<dbReference type="Proteomes" id="UP000215450">
    <property type="component" value="Unassembled WGS sequence"/>
</dbReference>
<feature type="compositionally biased region" description="Pro residues" evidence="11">
    <location>
        <begin position="64"/>
        <end position="73"/>
    </location>
</feature>
<reference evidence="14" key="1">
    <citation type="submission" date="2017-05" db="EMBL/GenBank/DDBJ databases">
        <authorList>
            <person name="Song R."/>
            <person name="Chenine A.L."/>
            <person name="Ruprecht R.M."/>
        </authorList>
    </citation>
    <scope>NUCLEOTIDE SEQUENCE</scope>
    <source>
        <strain evidence="14">Kingella_eburonensis</strain>
    </source>
</reference>
<reference evidence="15 16" key="2">
    <citation type="submission" date="2017-06" db="EMBL/GenBank/DDBJ databases">
        <authorList>
            <person name="Kim H.J."/>
            <person name="Triplett B.A."/>
        </authorList>
    </citation>
    <scope>NUCLEOTIDE SEQUENCE [LARGE SCALE GENOMIC DNA]</scope>
    <source>
        <strain evidence="15">Kingella_eburonensis</strain>
    </source>
</reference>
<dbReference type="InterPro" id="IPR006260">
    <property type="entry name" value="TonB/TolA_C"/>
</dbReference>
<comment type="function">
    <text evidence="10">Interacts with outer membrane receptor proteins that carry out high-affinity binding and energy dependent uptake into the periplasmic space of specific substrates. It could act to transduce energy from the cytoplasmic membrane to specific energy-requiring processes in the outer membrane, resulting in the release into the periplasm of ligands bound by these outer membrane proteins.</text>
</comment>
<dbReference type="GO" id="GO:0005886">
    <property type="term" value="C:plasma membrane"/>
    <property type="evidence" value="ECO:0007669"/>
    <property type="project" value="UniProtKB-SubCell"/>
</dbReference>
<dbReference type="EMBL" id="FXUV02000036">
    <property type="protein sequence ID" value="SNB75623.1"/>
    <property type="molecule type" value="Genomic_DNA"/>
</dbReference>
<dbReference type="Pfam" id="PF03544">
    <property type="entry name" value="TonB_C"/>
    <property type="match status" value="1"/>
</dbReference>
<name>A0A238TEV4_9NEIS</name>
<evidence type="ECO:0000256" key="11">
    <source>
        <dbReference type="SAM" id="MobiDB-lite"/>
    </source>
</evidence>
<dbReference type="Gene3D" id="3.30.1150.10">
    <property type="match status" value="1"/>
</dbReference>
<evidence type="ECO:0000256" key="2">
    <source>
        <dbReference type="ARBA" id="ARBA00006555"/>
    </source>
</evidence>
<dbReference type="GO" id="GO:0055085">
    <property type="term" value="P:transmembrane transport"/>
    <property type="evidence" value="ECO:0007669"/>
    <property type="project" value="InterPro"/>
</dbReference>
<dbReference type="GO" id="GO:0015891">
    <property type="term" value="P:siderophore transport"/>
    <property type="evidence" value="ECO:0007669"/>
    <property type="project" value="InterPro"/>
</dbReference>
<dbReference type="GO" id="GO:0031992">
    <property type="term" value="F:energy transducer activity"/>
    <property type="evidence" value="ECO:0007669"/>
    <property type="project" value="InterPro"/>
</dbReference>
<feature type="compositionally biased region" description="Basic and acidic residues" evidence="11">
    <location>
        <begin position="105"/>
        <end position="127"/>
    </location>
</feature>
<dbReference type="PANTHER" id="PTHR33446">
    <property type="entry name" value="PROTEIN TONB-RELATED"/>
    <property type="match status" value="1"/>
</dbReference>
<keyword evidence="3 10" id="KW-0813">Transport</keyword>
<dbReference type="InterPro" id="IPR051045">
    <property type="entry name" value="TonB-dependent_transducer"/>
</dbReference>
<evidence type="ECO:0000256" key="5">
    <source>
        <dbReference type="ARBA" id="ARBA00022519"/>
    </source>
</evidence>
<dbReference type="RefSeq" id="WP_095062892.1">
    <property type="nucleotide sequence ID" value="NZ_FXUV02000036.1"/>
</dbReference>
<dbReference type="EMBL" id="FXUV01000031">
    <property type="protein sequence ID" value="SMQ12775.1"/>
    <property type="molecule type" value="Genomic_DNA"/>
</dbReference>
<feature type="chain" id="PRO_5015075308" description="Protein TonB" evidence="12">
    <location>
        <begin position="30"/>
        <end position="319"/>
    </location>
</feature>
<feature type="signal peptide" evidence="12">
    <location>
        <begin position="1"/>
        <end position="29"/>
    </location>
</feature>
<evidence type="ECO:0000256" key="10">
    <source>
        <dbReference type="RuleBase" id="RU362123"/>
    </source>
</evidence>
<evidence type="ECO:0000256" key="12">
    <source>
        <dbReference type="SAM" id="SignalP"/>
    </source>
</evidence>
<keyword evidence="8" id="KW-1133">Transmembrane helix</keyword>
<evidence type="ECO:0000256" key="1">
    <source>
        <dbReference type="ARBA" id="ARBA00004383"/>
    </source>
</evidence>
<proteinExistence type="inferred from homology"/>
<keyword evidence="4 10" id="KW-1003">Cell membrane</keyword>
<evidence type="ECO:0000256" key="8">
    <source>
        <dbReference type="ARBA" id="ARBA00022989"/>
    </source>
</evidence>
<dbReference type="GO" id="GO:0015031">
    <property type="term" value="P:protein transport"/>
    <property type="evidence" value="ECO:0007669"/>
    <property type="project" value="UniProtKB-UniRule"/>
</dbReference>
<sequence>MKTNPLLKTAVVAVVALAHAGLIALSWQAAKTADIIESGTLTMVDLGSLGDSGEPAAESAPAQSAPPPPPPPVQQKQPEVVKPKKITPPEPPKPVEQPKVQAVVRNDKPADTLQPEKVEPPKPKPIEPPKPVEQPKPVEKPKPVTEPVKPSKVTAPENTNTSSTGSNTSANSNNSINSGSGSSNSKNVNTAGSGTGGTGGTGGKGSEGNASGKGNAGTGTGMNANHSVVDGGAKRMTPPAYPPRALENNEEGTVKLEIVVSPDKSVKSVNVVKSSGSTALDNAAKAAVRRASYTPKKVNGDFVPTRFTISIEFNIADAE</sequence>
<feature type="compositionally biased region" description="Low complexity" evidence="11">
    <location>
        <begin position="145"/>
        <end position="192"/>
    </location>
</feature>
<evidence type="ECO:0000256" key="4">
    <source>
        <dbReference type="ARBA" id="ARBA00022475"/>
    </source>
</evidence>
<evidence type="ECO:0000313" key="15">
    <source>
        <dbReference type="EMBL" id="SNB75623.1"/>
    </source>
</evidence>
<evidence type="ECO:0000256" key="7">
    <source>
        <dbReference type="ARBA" id="ARBA00022927"/>
    </source>
</evidence>
<keyword evidence="5 10" id="KW-0997">Cell inner membrane</keyword>
<evidence type="ECO:0000256" key="9">
    <source>
        <dbReference type="ARBA" id="ARBA00023136"/>
    </source>
</evidence>
<gene>
    <name evidence="14" type="ORF">KEBURONENSIS_01591</name>
    <name evidence="15" type="ORF">KEBURONENSIS_01600</name>
</gene>
<dbReference type="GO" id="GO:0030288">
    <property type="term" value="C:outer membrane-bounded periplasmic space"/>
    <property type="evidence" value="ECO:0007669"/>
    <property type="project" value="InterPro"/>
</dbReference>
<feature type="compositionally biased region" description="Gly residues" evidence="11">
    <location>
        <begin position="193"/>
        <end position="206"/>
    </location>
</feature>
<keyword evidence="6" id="KW-0812">Transmembrane</keyword>
<organism evidence="15 16">
    <name type="scientific">Kingella negevensis</name>
    <dbReference type="NCBI Taxonomy" id="1522312"/>
    <lineage>
        <taxon>Bacteria</taxon>
        <taxon>Pseudomonadati</taxon>
        <taxon>Pseudomonadota</taxon>
        <taxon>Betaproteobacteria</taxon>
        <taxon>Neisseriales</taxon>
        <taxon>Neisseriaceae</taxon>
        <taxon>Kingella</taxon>
    </lineage>
</organism>
<evidence type="ECO:0000256" key="3">
    <source>
        <dbReference type="ARBA" id="ARBA00022448"/>
    </source>
</evidence>
<evidence type="ECO:0000259" key="13">
    <source>
        <dbReference type="PROSITE" id="PS52015"/>
    </source>
</evidence>
<dbReference type="InterPro" id="IPR003538">
    <property type="entry name" value="TonB"/>
</dbReference>
<dbReference type="SUPFAM" id="SSF74653">
    <property type="entry name" value="TolA/TonB C-terminal domain"/>
    <property type="match status" value="1"/>
</dbReference>
<evidence type="ECO:0000313" key="14">
    <source>
        <dbReference type="EMBL" id="SMQ12775.1"/>
    </source>
</evidence>
<keyword evidence="12" id="KW-0732">Signal</keyword>
<dbReference type="AlphaFoldDB" id="A0A238TEV4"/>
<keyword evidence="7 10" id="KW-0653">Protein transport</keyword>
<dbReference type="NCBIfam" id="TIGR01352">
    <property type="entry name" value="tonB_Cterm"/>
    <property type="match status" value="1"/>
</dbReference>
<comment type="subcellular location">
    <subcellularLocation>
        <location evidence="1 10">Cell inner membrane</location>
        <topology evidence="1 10">Single-pass membrane protein</topology>
        <orientation evidence="1 10">Periplasmic side</orientation>
    </subcellularLocation>
</comment>
<keyword evidence="9" id="KW-0472">Membrane</keyword>